<dbReference type="PANTHER" id="PTHR23429:SF0">
    <property type="entry name" value="GLUCOSE-6-PHOSPHATE 1-DEHYDROGENASE"/>
    <property type="match status" value="1"/>
</dbReference>
<organismHost>
    <name type="scientific">Synechococcus</name>
    <dbReference type="NCBI Taxonomy" id="1129"/>
</organismHost>
<protein>
    <submittedName>
        <fullName evidence="8">Glucose 6-phosphate dehydrogenase</fullName>
    </submittedName>
</protein>
<evidence type="ECO:0000256" key="5">
    <source>
        <dbReference type="ARBA" id="ARBA00023277"/>
    </source>
</evidence>
<keyword evidence="4" id="KW-0560">Oxidoreductase</keyword>
<evidence type="ECO:0000256" key="4">
    <source>
        <dbReference type="ARBA" id="ARBA00023002"/>
    </source>
</evidence>
<dbReference type="KEGG" id="vg:4239182"/>
<evidence type="ECO:0000259" key="6">
    <source>
        <dbReference type="Pfam" id="PF00479"/>
    </source>
</evidence>
<dbReference type="InterPro" id="IPR022674">
    <property type="entry name" value="G6P_DH_NAD-bd"/>
</dbReference>
<dbReference type="Proteomes" id="UP000000909">
    <property type="component" value="Segment"/>
</dbReference>
<keyword evidence="9" id="KW-1185">Reference proteome</keyword>
<dbReference type="GO" id="GO:0004345">
    <property type="term" value="F:glucose-6-phosphate dehydrogenase activity"/>
    <property type="evidence" value="ECO:0007669"/>
    <property type="project" value="InterPro"/>
</dbReference>
<dbReference type="NCBIfam" id="TIGR00871">
    <property type="entry name" value="zwf"/>
    <property type="match status" value="1"/>
</dbReference>
<evidence type="ECO:0000313" key="9">
    <source>
        <dbReference type="Proteomes" id="UP000000909"/>
    </source>
</evidence>
<sequence>MKHSSGWQYPLYWPRYITGYERVKMSTMKATTMMETARHTEILTNQIVIFGATGDLAKKKLIPALYKLHKKDLLPSNLVIVGTSRREIAKETWVESLGEYPEDFLHRLDWISTDLNNPESLHHLPDADDSTYFLSVPPERYENAITNLKEAGLLENPELSRVVIEKPFGHDYKSADRLSTVVARCLREKQVYRIDHYLGKDTVNNILATRFSNILLEPLWNRQYVEEVQIFASETIGCEGRAQYYETAGAVRDMLQNHILQVLALIAMEAPSRMSAKEVRREKTKVLAATRMSENVILGQYNGYRSEEGVDPNSGTPTYFAGSLFVDNWRWEGVPFNVMTGKKLPYQCVEVVIKLKAPPLKLYEGEINDRIVMRLQPNPHLDIRMDIKSPGLNDSLELATLTHDYPQDRAIDGYEKLLYDAINGDQSHFVHAEEVMESWRIVDDLLCTGDSCPIRTVPYIYKDGWGPEHKTQFITKWDYPA</sequence>
<feature type="domain" description="Glucose-6-phosphate dehydrogenase NAD-binding" evidence="6">
    <location>
        <begin position="48"/>
        <end position="205"/>
    </location>
</feature>
<dbReference type="PIRSF" id="PIRSF000110">
    <property type="entry name" value="G6PD"/>
    <property type="match status" value="1"/>
</dbReference>
<dbReference type="PRINTS" id="PR00079">
    <property type="entry name" value="G6PDHDRGNASE"/>
</dbReference>
<dbReference type="SUPFAM" id="SSF51735">
    <property type="entry name" value="NAD(P)-binding Rossmann-fold domains"/>
    <property type="match status" value="1"/>
</dbReference>
<evidence type="ECO:0000259" key="7">
    <source>
        <dbReference type="Pfam" id="PF02781"/>
    </source>
</evidence>
<reference evidence="8 9" key="1">
    <citation type="journal article" date="2007" name="Environ. Microbiol.">
        <title>Genomic and structural analysis of Syn9, a cyanophage infecting marine Prochlorococcus and Synechococcus.</title>
        <authorList>
            <person name="Weigele P.R."/>
            <person name="Pope W.H."/>
            <person name="Pedulla M.L."/>
            <person name="Houtz J.M."/>
            <person name="Smith A.L."/>
            <person name="Conway J.F."/>
            <person name="King J."/>
            <person name="Hatfull G.F."/>
            <person name="Lawrence J.G."/>
            <person name="Hendrix R.W."/>
        </authorList>
    </citation>
    <scope>NUCLEOTIDE SEQUENCE</scope>
</reference>
<evidence type="ECO:0000256" key="3">
    <source>
        <dbReference type="ARBA" id="ARBA00022857"/>
    </source>
</evidence>
<dbReference type="OrthoDB" id="2604at10239"/>
<dbReference type="InterPro" id="IPR036291">
    <property type="entry name" value="NAD(P)-bd_dom_sf"/>
</dbReference>
<dbReference type="GO" id="GO:0050661">
    <property type="term" value="F:NADP binding"/>
    <property type="evidence" value="ECO:0007669"/>
    <property type="project" value="InterPro"/>
</dbReference>
<name>Q0QZA1_BPSYS</name>
<dbReference type="SUPFAM" id="SSF55347">
    <property type="entry name" value="Glyceraldehyde-3-phosphate dehydrogenase-like, C-terminal domain"/>
    <property type="match status" value="1"/>
</dbReference>
<dbReference type="HAMAP" id="MF_00966">
    <property type="entry name" value="G6PD"/>
    <property type="match status" value="1"/>
</dbReference>
<comment type="pathway">
    <text evidence="1">Carbohydrate degradation; pentose phosphate pathway; D-ribulose 5-phosphate from D-glucose 6-phosphate (oxidative stage): step 1/3.</text>
</comment>
<evidence type="ECO:0000256" key="1">
    <source>
        <dbReference type="ARBA" id="ARBA00004937"/>
    </source>
</evidence>
<dbReference type="InterPro" id="IPR001282">
    <property type="entry name" value="G6P_DH"/>
</dbReference>
<dbReference type="GO" id="GO:0006006">
    <property type="term" value="P:glucose metabolic process"/>
    <property type="evidence" value="ECO:0007669"/>
    <property type="project" value="UniProtKB-KW"/>
</dbReference>
<dbReference type="RefSeq" id="YP_717794.1">
    <property type="nucleotide sequence ID" value="NC_008296.2"/>
</dbReference>
<proteinExistence type="inferred from homology"/>
<keyword evidence="2" id="KW-0313">Glucose metabolism</keyword>
<dbReference type="GO" id="GO:0009051">
    <property type="term" value="P:pentose-phosphate shunt, oxidative branch"/>
    <property type="evidence" value="ECO:0007669"/>
    <property type="project" value="TreeGrafter"/>
</dbReference>
<accession>Q0QZA1</accession>
<keyword evidence="5" id="KW-0119">Carbohydrate metabolism</keyword>
<feature type="domain" description="Glucose-6-phosphate dehydrogenase C-terminal" evidence="7">
    <location>
        <begin position="207"/>
        <end position="476"/>
    </location>
</feature>
<organism evidence="8 9">
    <name type="scientific">Synechococcus phage syn9</name>
    <dbReference type="NCBI Taxonomy" id="382359"/>
    <lineage>
        <taxon>Viruses</taxon>
        <taxon>Duplodnaviria</taxon>
        <taxon>Heunggongvirae</taxon>
        <taxon>Uroviricota</taxon>
        <taxon>Caudoviricetes</taxon>
        <taxon>Pantevenvirales</taxon>
        <taxon>Kyanoviridae</taxon>
        <taxon>Ormenosvirus</taxon>
        <taxon>Ormenosvirus syn9</taxon>
    </lineage>
</organism>
<keyword evidence="3" id="KW-0521">NADP</keyword>
<dbReference type="Pfam" id="PF00479">
    <property type="entry name" value="G6PD_N"/>
    <property type="match status" value="1"/>
</dbReference>
<dbReference type="InterPro" id="IPR022675">
    <property type="entry name" value="G6P_DH_C"/>
</dbReference>
<dbReference type="PANTHER" id="PTHR23429">
    <property type="entry name" value="GLUCOSE-6-PHOSPHATE 1-DEHYDROGENASE G6PD"/>
    <property type="match status" value="1"/>
</dbReference>
<evidence type="ECO:0000313" key="8">
    <source>
        <dbReference type="EMBL" id="ABA47095.1"/>
    </source>
</evidence>
<dbReference type="Gene3D" id="3.40.50.720">
    <property type="entry name" value="NAD(P)-binding Rossmann-like Domain"/>
    <property type="match status" value="1"/>
</dbReference>
<dbReference type="Pfam" id="PF02781">
    <property type="entry name" value="G6PD_C"/>
    <property type="match status" value="1"/>
</dbReference>
<evidence type="ECO:0000256" key="2">
    <source>
        <dbReference type="ARBA" id="ARBA00022526"/>
    </source>
</evidence>
<dbReference type="EMBL" id="DQ149023">
    <property type="protein sequence ID" value="ABA47095.1"/>
    <property type="molecule type" value="Genomic_DNA"/>
</dbReference>
<dbReference type="GeneID" id="4239182"/>
<dbReference type="Gene3D" id="3.30.360.10">
    <property type="entry name" value="Dihydrodipicolinate Reductase, domain 2"/>
    <property type="match status" value="1"/>
</dbReference>